<dbReference type="PROSITE" id="PS00671">
    <property type="entry name" value="D_2_HYDROXYACID_DH_3"/>
    <property type="match status" value="1"/>
</dbReference>
<evidence type="ECO:0000256" key="4">
    <source>
        <dbReference type="RuleBase" id="RU003719"/>
    </source>
</evidence>
<dbReference type="Gene3D" id="3.40.50.720">
    <property type="entry name" value="NAD(P)-binding Rossmann-like Domain"/>
    <property type="match status" value="2"/>
</dbReference>
<dbReference type="InterPro" id="IPR015878">
    <property type="entry name" value="Ado_hCys_hydrolase_NAD-bd"/>
</dbReference>
<dbReference type="InterPro" id="IPR006140">
    <property type="entry name" value="D-isomer_DH_NAD-bd"/>
</dbReference>
<dbReference type="EMBL" id="JAGGDJ010000003">
    <property type="protein sequence ID" value="MBO7744173.1"/>
    <property type="molecule type" value="Genomic_DNA"/>
</dbReference>
<dbReference type="SUPFAM" id="SSF52283">
    <property type="entry name" value="Formate/glycerate dehydrogenase catalytic domain-like"/>
    <property type="match status" value="1"/>
</dbReference>
<dbReference type="InterPro" id="IPR029753">
    <property type="entry name" value="D-isomer_DH_CS"/>
</dbReference>
<feature type="domain" description="S-adenosyl-L-homocysteine hydrolase NAD binding" evidence="5">
    <location>
        <begin position="140"/>
        <end position="261"/>
    </location>
</feature>
<dbReference type="Pfam" id="PF00389">
    <property type="entry name" value="2-Hacid_dh"/>
    <property type="match status" value="1"/>
</dbReference>
<keyword evidence="2 4" id="KW-0560">Oxidoreductase</keyword>
<comment type="similarity">
    <text evidence="1 4">Belongs to the D-isomer specific 2-hydroxyacid dehydrogenase family.</text>
</comment>
<organism evidence="6 7">
    <name type="scientific">Paenibacillus artemisiicola</name>
    <dbReference type="NCBI Taxonomy" id="1172618"/>
    <lineage>
        <taxon>Bacteria</taxon>
        <taxon>Bacillati</taxon>
        <taxon>Bacillota</taxon>
        <taxon>Bacilli</taxon>
        <taxon>Bacillales</taxon>
        <taxon>Paenibacillaceae</taxon>
        <taxon>Paenibacillus</taxon>
    </lineage>
</organism>
<dbReference type="PANTHER" id="PTHR43761:SF1">
    <property type="entry name" value="D-ISOMER SPECIFIC 2-HYDROXYACID DEHYDROGENASE CATALYTIC DOMAIN-CONTAINING PROTEIN-RELATED"/>
    <property type="match status" value="1"/>
</dbReference>
<evidence type="ECO:0000256" key="3">
    <source>
        <dbReference type="ARBA" id="ARBA00023027"/>
    </source>
</evidence>
<keyword evidence="3" id="KW-0520">NAD</keyword>
<dbReference type="PROSITE" id="PS00670">
    <property type="entry name" value="D_2_HYDROXYACID_DH_2"/>
    <property type="match status" value="1"/>
</dbReference>
<evidence type="ECO:0000256" key="2">
    <source>
        <dbReference type="ARBA" id="ARBA00023002"/>
    </source>
</evidence>
<evidence type="ECO:0000313" key="7">
    <source>
        <dbReference type="Proteomes" id="UP000670947"/>
    </source>
</evidence>
<name>A0ABS3W7C1_9BACL</name>
<comment type="caution">
    <text evidence="6">The sequence shown here is derived from an EMBL/GenBank/DDBJ whole genome shotgun (WGS) entry which is preliminary data.</text>
</comment>
<gene>
    <name evidence="6" type="ORF">I8J29_08210</name>
</gene>
<evidence type="ECO:0000313" key="6">
    <source>
        <dbReference type="EMBL" id="MBO7744173.1"/>
    </source>
</evidence>
<dbReference type="Pfam" id="PF02826">
    <property type="entry name" value="2-Hacid_dh_C"/>
    <property type="match status" value="1"/>
</dbReference>
<dbReference type="CDD" id="cd12162">
    <property type="entry name" value="2-Hacid_dh_4"/>
    <property type="match status" value="1"/>
</dbReference>
<proteinExistence type="inferred from homology"/>
<sequence>MQKKIVVLDGYTLNPGDLSWDEISVLGELAVYDRTSYEEIVSRAAGAELVLTNKTPLPAEIIRELPSLLYIGVLATGYNIIDLNEAAAREIVVANVPDYSNASVAQLVFAFLLEFASRVGVHSDAARGGRWAAGPDFTFTLSPLRELAGKTLALIGFGSIGQQVARIALAFGMKVIVHTRTPKDVAGLEAVRFVTKEDAFREADIVSLHCPLTPDTQGIVNRDTLALMKRDALLVNTARGAHVVEQELADALNEGRIAGAGLDVLGAEPPAPGHPLLAAANCLVTPHIGWATVEARSRLMAVAANNVRSFLRGNAVNRVN</sequence>
<evidence type="ECO:0000259" key="5">
    <source>
        <dbReference type="SMART" id="SM00997"/>
    </source>
</evidence>
<dbReference type="InterPro" id="IPR006139">
    <property type="entry name" value="D-isomer_2_OHA_DH_cat_dom"/>
</dbReference>
<dbReference type="InterPro" id="IPR036291">
    <property type="entry name" value="NAD(P)-bd_dom_sf"/>
</dbReference>
<evidence type="ECO:0000256" key="1">
    <source>
        <dbReference type="ARBA" id="ARBA00005854"/>
    </source>
</evidence>
<dbReference type="InterPro" id="IPR050418">
    <property type="entry name" value="D-iso_2-hydroxyacid_DH_PdxB"/>
</dbReference>
<keyword evidence="7" id="KW-1185">Reference proteome</keyword>
<protein>
    <submittedName>
        <fullName evidence="6">D-2-hydroxyacid dehydrogenase</fullName>
    </submittedName>
</protein>
<dbReference type="SMART" id="SM00997">
    <property type="entry name" value="AdoHcyase_NAD"/>
    <property type="match status" value="1"/>
</dbReference>
<dbReference type="RefSeq" id="WP_208847115.1">
    <property type="nucleotide sequence ID" value="NZ_JAGGDJ010000003.1"/>
</dbReference>
<dbReference type="SUPFAM" id="SSF51735">
    <property type="entry name" value="NAD(P)-binding Rossmann-fold domains"/>
    <property type="match status" value="1"/>
</dbReference>
<dbReference type="Proteomes" id="UP000670947">
    <property type="component" value="Unassembled WGS sequence"/>
</dbReference>
<reference evidence="6 7" key="1">
    <citation type="submission" date="2021-03" db="EMBL/GenBank/DDBJ databases">
        <title>Paenibacillus artemisicola MWE-103 whole genome sequence.</title>
        <authorList>
            <person name="Ham Y.J."/>
        </authorList>
    </citation>
    <scope>NUCLEOTIDE SEQUENCE [LARGE SCALE GENOMIC DNA]</scope>
    <source>
        <strain evidence="6 7">MWE-103</strain>
    </source>
</reference>
<dbReference type="PANTHER" id="PTHR43761">
    <property type="entry name" value="D-ISOMER SPECIFIC 2-HYDROXYACID DEHYDROGENASE FAMILY PROTEIN (AFU_ORTHOLOGUE AFUA_1G13630)"/>
    <property type="match status" value="1"/>
</dbReference>
<accession>A0ABS3W7C1</accession>